<dbReference type="AlphaFoldDB" id="A0A832GQC3"/>
<keyword evidence="5 6" id="KW-0472">Membrane</keyword>
<dbReference type="GO" id="GO:0043190">
    <property type="term" value="C:ATP-binding cassette (ABC) transporter complex"/>
    <property type="evidence" value="ECO:0007669"/>
    <property type="project" value="TreeGrafter"/>
</dbReference>
<dbReference type="Pfam" id="PF03739">
    <property type="entry name" value="LptF_LptG"/>
    <property type="match status" value="1"/>
</dbReference>
<reference evidence="7" key="1">
    <citation type="journal article" date="2020" name="mSystems">
        <title>Genome- and Community-Level Interaction Insights into Carbon Utilization and Element Cycling Functions of Hydrothermarchaeota in Hydrothermal Sediment.</title>
        <authorList>
            <person name="Zhou Z."/>
            <person name="Liu Y."/>
            <person name="Xu W."/>
            <person name="Pan J."/>
            <person name="Luo Z.H."/>
            <person name="Li M."/>
        </authorList>
    </citation>
    <scope>NUCLEOTIDE SEQUENCE [LARGE SCALE GENOMIC DNA]</scope>
    <source>
        <strain evidence="7">SpSt-605</strain>
    </source>
</reference>
<accession>A0A832GQC3</accession>
<organism evidence="7">
    <name type="scientific">Caldimicrobium thiodismutans</name>
    <dbReference type="NCBI Taxonomy" id="1653476"/>
    <lineage>
        <taxon>Bacteria</taxon>
        <taxon>Pseudomonadati</taxon>
        <taxon>Thermodesulfobacteriota</taxon>
        <taxon>Thermodesulfobacteria</taxon>
        <taxon>Thermodesulfobacteriales</taxon>
        <taxon>Thermodesulfobacteriaceae</taxon>
        <taxon>Caldimicrobium</taxon>
    </lineage>
</organism>
<keyword evidence="2" id="KW-1003">Cell membrane</keyword>
<feature type="transmembrane region" description="Helical" evidence="6">
    <location>
        <begin position="12"/>
        <end position="31"/>
    </location>
</feature>
<protein>
    <submittedName>
        <fullName evidence="7">YjgP/YjgQ family permease</fullName>
    </submittedName>
</protein>
<comment type="caution">
    <text evidence="7">The sequence shown here is derived from an EMBL/GenBank/DDBJ whole genome shotgun (WGS) entry which is preliminary data.</text>
</comment>
<feature type="transmembrane region" description="Helical" evidence="6">
    <location>
        <begin position="279"/>
        <end position="299"/>
    </location>
</feature>
<evidence type="ECO:0000256" key="4">
    <source>
        <dbReference type="ARBA" id="ARBA00022989"/>
    </source>
</evidence>
<evidence type="ECO:0000256" key="6">
    <source>
        <dbReference type="SAM" id="Phobius"/>
    </source>
</evidence>
<name>A0A832GQC3_9BACT</name>
<keyword evidence="3 6" id="KW-0812">Transmembrane</keyword>
<dbReference type="PANTHER" id="PTHR33529">
    <property type="entry name" value="SLR0882 PROTEIN-RELATED"/>
    <property type="match status" value="1"/>
</dbReference>
<evidence type="ECO:0000256" key="3">
    <source>
        <dbReference type="ARBA" id="ARBA00022692"/>
    </source>
</evidence>
<keyword evidence="4 6" id="KW-1133">Transmembrane helix</keyword>
<sequence>MRLFHKYLLKEFFFSLGLFFTVFSLLFTLILGTLNLREFLYLSPSPSVILKVYVFTFIQLLSFLLPLSAYFGLLFSFYKFKEESEFLAFFSLGYTLRDFIPVIIFFLSITFLLTFISHFYLLPKAKRAQKLSQMALLENLATKGLSAKKPTPVAENFYIYAEEVITEDSYQHLKGVFLLEKRGEKGRGIYFAEEALLDPQKGFLTLKRGSAFFQEQFKNNEIFFFQDYSLFFTPEFLKKEDYYIKRGEMTFTELKEALKASLSNKARYYRYLSEYYQRLFYSISLFPLLIQALCIGIFFKSHNRFVFFSLGVAFYLLYYFSFNFFLSLGERGKIGPLQAHLIFYTLFSLILSFEFKFFKKRGIVYR</sequence>
<dbReference type="InterPro" id="IPR005495">
    <property type="entry name" value="LptG/LptF_permease"/>
</dbReference>
<feature type="transmembrane region" description="Helical" evidence="6">
    <location>
        <begin position="99"/>
        <end position="122"/>
    </location>
</feature>
<proteinExistence type="predicted"/>
<gene>
    <name evidence="7" type="ORF">ENT73_03790</name>
</gene>
<evidence type="ECO:0000256" key="1">
    <source>
        <dbReference type="ARBA" id="ARBA00004651"/>
    </source>
</evidence>
<dbReference type="PANTHER" id="PTHR33529:SF6">
    <property type="entry name" value="YJGP_YJGQ FAMILY PERMEASE"/>
    <property type="match status" value="1"/>
</dbReference>
<comment type="subcellular location">
    <subcellularLocation>
        <location evidence="1">Cell membrane</location>
        <topology evidence="1">Multi-pass membrane protein</topology>
    </subcellularLocation>
</comment>
<feature type="transmembrane region" description="Helical" evidence="6">
    <location>
        <begin position="341"/>
        <end position="358"/>
    </location>
</feature>
<evidence type="ECO:0000256" key="2">
    <source>
        <dbReference type="ARBA" id="ARBA00022475"/>
    </source>
</evidence>
<evidence type="ECO:0000256" key="5">
    <source>
        <dbReference type="ARBA" id="ARBA00023136"/>
    </source>
</evidence>
<dbReference type="EMBL" id="DSZU01000064">
    <property type="protein sequence ID" value="HGV55190.1"/>
    <property type="molecule type" value="Genomic_DNA"/>
</dbReference>
<dbReference type="GO" id="GO:0015920">
    <property type="term" value="P:lipopolysaccharide transport"/>
    <property type="evidence" value="ECO:0007669"/>
    <property type="project" value="TreeGrafter"/>
</dbReference>
<feature type="transmembrane region" description="Helical" evidence="6">
    <location>
        <begin position="52"/>
        <end position="79"/>
    </location>
</feature>
<evidence type="ECO:0000313" key="7">
    <source>
        <dbReference type="EMBL" id="HGV55190.1"/>
    </source>
</evidence>
<feature type="transmembrane region" description="Helical" evidence="6">
    <location>
        <begin position="305"/>
        <end position="329"/>
    </location>
</feature>